<name>A0A507DQH0_9FUNG</name>
<proteinExistence type="predicted"/>
<dbReference type="Proteomes" id="UP000317494">
    <property type="component" value="Unassembled WGS sequence"/>
</dbReference>
<organism evidence="1 2">
    <name type="scientific">Synchytrium endobioticum</name>
    <dbReference type="NCBI Taxonomy" id="286115"/>
    <lineage>
        <taxon>Eukaryota</taxon>
        <taxon>Fungi</taxon>
        <taxon>Fungi incertae sedis</taxon>
        <taxon>Chytridiomycota</taxon>
        <taxon>Chytridiomycota incertae sedis</taxon>
        <taxon>Chytridiomycetes</taxon>
        <taxon>Synchytriales</taxon>
        <taxon>Synchytriaceae</taxon>
        <taxon>Synchytrium</taxon>
    </lineage>
</organism>
<keyword evidence="2" id="KW-1185">Reference proteome</keyword>
<dbReference type="VEuPathDB" id="FungiDB:SeMB42_g00524"/>
<reference evidence="1 2" key="1">
    <citation type="journal article" date="2019" name="Sci. Rep.">
        <title>Comparative genomics of chytrid fungi reveal insights into the obligate biotrophic and pathogenic lifestyle of Synchytrium endobioticum.</title>
        <authorList>
            <person name="van de Vossenberg B.T.L.H."/>
            <person name="Warris S."/>
            <person name="Nguyen H.D.T."/>
            <person name="van Gent-Pelzer M.P.E."/>
            <person name="Joly D.L."/>
            <person name="van de Geest H.C."/>
            <person name="Bonants P.J.M."/>
            <person name="Smith D.S."/>
            <person name="Levesque C.A."/>
            <person name="van der Lee T.A.J."/>
        </authorList>
    </citation>
    <scope>NUCLEOTIDE SEQUENCE [LARGE SCALE GENOMIC DNA]</scope>
    <source>
        <strain evidence="1 2">MB42</strain>
    </source>
</reference>
<gene>
    <name evidence="1" type="ORF">SeMB42_g00524</name>
</gene>
<comment type="caution">
    <text evidence="1">The sequence shown here is derived from an EMBL/GenBank/DDBJ whole genome shotgun (WGS) entry which is preliminary data.</text>
</comment>
<protein>
    <submittedName>
        <fullName evidence="1">Uncharacterized protein</fullName>
    </submittedName>
</protein>
<accession>A0A507DQH0</accession>
<dbReference type="EMBL" id="QEAN01000010">
    <property type="protein sequence ID" value="TPX53969.1"/>
    <property type="molecule type" value="Genomic_DNA"/>
</dbReference>
<evidence type="ECO:0000313" key="2">
    <source>
        <dbReference type="Proteomes" id="UP000317494"/>
    </source>
</evidence>
<dbReference type="AlphaFoldDB" id="A0A507DQH0"/>
<sequence length="167" mass="18721">MDVRSNLNKIIVALGDLYLGLQKFDFYNDSMVVWLCCWLIRPRLPLDCLRSSMSWPAACSTDAENMIRLVCLHRVHNAWPSDLQPHTHFRLILYSRGSIYDHECIQAAHMSGSTGPPAPTINEHNAAAAAHLCSRHRAYHHATTPAAYAVLPEQDSYTGIAITSAMY</sequence>
<evidence type="ECO:0000313" key="1">
    <source>
        <dbReference type="EMBL" id="TPX53969.1"/>
    </source>
</evidence>